<evidence type="ECO:0000313" key="2">
    <source>
        <dbReference type="Proteomes" id="UP001592530"/>
    </source>
</evidence>
<gene>
    <name evidence="1" type="ORF">ACEZDB_01900</name>
</gene>
<dbReference type="RefSeq" id="WP_380548000.1">
    <property type="nucleotide sequence ID" value="NZ_JBHEZY010000001.1"/>
</dbReference>
<reference evidence="1 2" key="1">
    <citation type="submission" date="2024-09" db="EMBL/GenBank/DDBJ databases">
        <authorList>
            <person name="Lee S.D."/>
        </authorList>
    </citation>
    <scope>NUCLEOTIDE SEQUENCE [LARGE SCALE GENOMIC DNA]</scope>
    <source>
        <strain evidence="1 2">N1-3</strain>
    </source>
</reference>
<proteinExistence type="predicted"/>
<organism evidence="1 2">
    <name type="scientific">Streptacidiphilus alkalitolerans</name>
    <dbReference type="NCBI Taxonomy" id="3342712"/>
    <lineage>
        <taxon>Bacteria</taxon>
        <taxon>Bacillati</taxon>
        <taxon>Actinomycetota</taxon>
        <taxon>Actinomycetes</taxon>
        <taxon>Kitasatosporales</taxon>
        <taxon>Streptomycetaceae</taxon>
        <taxon>Streptacidiphilus</taxon>
    </lineage>
</organism>
<protein>
    <submittedName>
        <fullName evidence="1">Uncharacterized protein</fullName>
    </submittedName>
</protein>
<sequence length="261" mass="28605">MALLLIRASLRMQLISICGVGASPYDSQAGVTGRVGRQQLMLLAAHVVIRGHAGLAAVARRGDLRDWGEVQRAEEDPLPNDVRQLALLLLPQDERAVADAIMERYPAVKFLDSRPWEAESVPPIVCSISSSGSSLTIWNPEIHPVLPVDIRPNGIIMGPQIGPVVQWLRSREIPSGSLNSGRWAATIGNGQSPEMREFIKGIWDVLMELTRNELERLKKGSSTEGSVVSESRFRIGPMALERAMRGELKLVSGGMILRPRP</sequence>
<accession>A0ABV6WTP7</accession>
<dbReference type="EMBL" id="JBHEZY010000001">
    <property type="protein sequence ID" value="MFC1429411.1"/>
    <property type="molecule type" value="Genomic_DNA"/>
</dbReference>
<name>A0ABV6WTP7_9ACTN</name>
<evidence type="ECO:0000313" key="1">
    <source>
        <dbReference type="EMBL" id="MFC1429411.1"/>
    </source>
</evidence>
<dbReference type="Proteomes" id="UP001592530">
    <property type="component" value="Unassembled WGS sequence"/>
</dbReference>
<comment type="caution">
    <text evidence="1">The sequence shown here is derived from an EMBL/GenBank/DDBJ whole genome shotgun (WGS) entry which is preliminary data.</text>
</comment>